<dbReference type="GO" id="GO:0050660">
    <property type="term" value="F:flavin adenine dinucleotide binding"/>
    <property type="evidence" value="ECO:0007669"/>
    <property type="project" value="TreeGrafter"/>
</dbReference>
<feature type="domain" description="FAD-binding FR-type" evidence="10">
    <location>
        <begin position="18"/>
        <end position="120"/>
    </location>
</feature>
<evidence type="ECO:0000256" key="3">
    <source>
        <dbReference type="ARBA" id="ARBA00022714"/>
    </source>
</evidence>
<evidence type="ECO:0000313" key="11">
    <source>
        <dbReference type="EMBL" id="SEJ39623.1"/>
    </source>
</evidence>
<keyword evidence="12" id="KW-1185">Reference proteome</keyword>
<dbReference type="CDD" id="cd06214">
    <property type="entry name" value="PA_degradation_oxidoreductase_like"/>
    <property type="match status" value="1"/>
</dbReference>
<keyword evidence="3" id="KW-0001">2Fe-2S</keyword>
<dbReference type="PROSITE" id="PS51384">
    <property type="entry name" value="FAD_FR"/>
    <property type="match status" value="1"/>
</dbReference>
<dbReference type="Pfam" id="PF00111">
    <property type="entry name" value="Fer2"/>
    <property type="match status" value="1"/>
</dbReference>
<name>A0A1H6YEB4_9BACT</name>
<evidence type="ECO:0000256" key="7">
    <source>
        <dbReference type="ARBA" id="ARBA00023004"/>
    </source>
</evidence>
<evidence type="ECO:0000256" key="4">
    <source>
        <dbReference type="ARBA" id="ARBA00022723"/>
    </source>
</evidence>
<dbReference type="Proteomes" id="UP000199403">
    <property type="component" value="Unassembled WGS sequence"/>
</dbReference>
<dbReference type="PROSITE" id="PS51085">
    <property type="entry name" value="2FE2S_FER_2"/>
    <property type="match status" value="1"/>
</dbReference>
<dbReference type="InterPro" id="IPR036010">
    <property type="entry name" value="2Fe-2S_ferredoxin-like_sf"/>
</dbReference>
<evidence type="ECO:0000313" key="12">
    <source>
        <dbReference type="Proteomes" id="UP000199403"/>
    </source>
</evidence>
<dbReference type="Pfam" id="PF00970">
    <property type="entry name" value="FAD_binding_6"/>
    <property type="match status" value="1"/>
</dbReference>
<dbReference type="InterPro" id="IPR006058">
    <property type="entry name" value="2Fe2S_fd_BS"/>
</dbReference>
<dbReference type="PRINTS" id="PR00406">
    <property type="entry name" value="CYTB5RDTASE"/>
</dbReference>
<keyword evidence="6" id="KW-0560">Oxidoreductase</keyword>
<gene>
    <name evidence="11" type="ORF">SAMN05192553_103666</name>
</gene>
<evidence type="ECO:0000256" key="6">
    <source>
        <dbReference type="ARBA" id="ARBA00023002"/>
    </source>
</evidence>
<dbReference type="InterPro" id="IPR001433">
    <property type="entry name" value="OxRdtase_FAD/NAD-bd"/>
</dbReference>
<dbReference type="InterPro" id="IPR008333">
    <property type="entry name" value="Cbr1-like_FAD-bd_dom"/>
</dbReference>
<evidence type="ECO:0000256" key="1">
    <source>
        <dbReference type="ARBA" id="ARBA00001974"/>
    </source>
</evidence>
<dbReference type="InterPro" id="IPR017927">
    <property type="entry name" value="FAD-bd_FR_type"/>
</dbReference>
<dbReference type="Pfam" id="PF00175">
    <property type="entry name" value="NAD_binding_1"/>
    <property type="match status" value="1"/>
</dbReference>
<dbReference type="InterPro" id="IPR039261">
    <property type="entry name" value="FNR_nucleotide-bd"/>
</dbReference>
<dbReference type="Gene3D" id="3.40.50.80">
    <property type="entry name" value="Nucleotide-binding domain of ferredoxin-NADP reductase (FNR) module"/>
    <property type="match status" value="1"/>
</dbReference>
<dbReference type="InterPro" id="IPR017938">
    <property type="entry name" value="Riboflavin_synthase-like_b-brl"/>
</dbReference>
<sequence length="366" mass="40883">MLFNLFKKNKDEGDHKEEAYLTLRIRETVRETPDTLTVYFEQPEPFLDYKPGQFLTLILELNGKQERRSYSLSTSPFVDPFPGITVKRLEGGLVSNHINDQFFPGKRVTVMKPLGNFVSDYHSQNRRLYGMIAGGSGITPIMGIIKTILINEPLSTVHLLYCSRSQDSIIFNEAIEALQKSNPGRLQVSHQLSQPTDGWEGPCGRLDKGRVVGYFKNLLKESGLESRFFICGPEGMMRSSQDALIELGVPREAIRTESFYLDKVEKNTDEETQDLLSRSITVELEGSEHVVDVLPGKTILEAGLEEGLDMPYSCQSGLCTACRGRLIAGKVTMDEDAGLSEKEIAEGFILCCSSKPADSEVKVRIE</sequence>
<dbReference type="InterPro" id="IPR001041">
    <property type="entry name" value="2Fe-2S_ferredoxin-type"/>
</dbReference>
<dbReference type="SUPFAM" id="SSF63380">
    <property type="entry name" value="Riboflavin synthase domain-like"/>
    <property type="match status" value="1"/>
</dbReference>
<evidence type="ECO:0000256" key="5">
    <source>
        <dbReference type="ARBA" id="ARBA00022827"/>
    </source>
</evidence>
<dbReference type="InterPro" id="IPR012675">
    <property type="entry name" value="Beta-grasp_dom_sf"/>
</dbReference>
<dbReference type="PRINTS" id="PR00371">
    <property type="entry name" value="FPNCR"/>
</dbReference>
<dbReference type="SUPFAM" id="SSF52343">
    <property type="entry name" value="Ferredoxin reductase-like, C-terminal NADP-linked domain"/>
    <property type="match status" value="1"/>
</dbReference>
<evidence type="ECO:0000259" key="10">
    <source>
        <dbReference type="PROSITE" id="PS51384"/>
    </source>
</evidence>
<accession>A0A1H6YEB4</accession>
<organism evidence="11 12">
    <name type="scientific">Cyclobacterium xiamenense</name>
    <dbReference type="NCBI Taxonomy" id="1297121"/>
    <lineage>
        <taxon>Bacteria</taxon>
        <taxon>Pseudomonadati</taxon>
        <taxon>Bacteroidota</taxon>
        <taxon>Cytophagia</taxon>
        <taxon>Cytophagales</taxon>
        <taxon>Cyclobacteriaceae</taxon>
        <taxon>Cyclobacterium</taxon>
    </lineage>
</organism>
<dbReference type="SUPFAM" id="SSF54292">
    <property type="entry name" value="2Fe-2S ferredoxin-like"/>
    <property type="match status" value="1"/>
</dbReference>
<evidence type="ECO:0000256" key="8">
    <source>
        <dbReference type="ARBA" id="ARBA00023014"/>
    </source>
</evidence>
<dbReference type="Gene3D" id="2.40.30.10">
    <property type="entry name" value="Translation factors"/>
    <property type="match status" value="1"/>
</dbReference>
<protein>
    <submittedName>
        <fullName evidence="11">Ring-1,2-phenylacetyl-CoA epoxidase subunit PaaE</fullName>
    </submittedName>
</protein>
<keyword evidence="2" id="KW-0285">Flavoprotein</keyword>
<dbReference type="GO" id="GO:0051537">
    <property type="term" value="F:2 iron, 2 sulfur cluster binding"/>
    <property type="evidence" value="ECO:0007669"/>
    <property type="project" value="UniProtKB-KW"/>
</dbReference>
<dbReference type="GO" id="GO:0046872">
    <property type="term" value="F:metal ion binding"/>
    <property type="evidence" value="ECO:0007669"/>
    <property type="project" value="UniProtKB-KW"/>
</dbReference>
<dbReference type="InterPro" id="IPR050415">
    <property type="entry name" value="MRET"/>
</dbReference>
<dbReference type="EMBL" id="FNZH01000003">
    <property type="protein sequence ID" value="SEJ39623.1"/>
    <property type="molecule type" value="Genomic_DNA"/>
</dbReference>
<dbReference type="PROSITE" id="PS00197">
    <property type="entry name" value="2FE2S_FER_1"/>
    <property type="match status" value="1"/>
</dbReference>
<dbReference type="InterPro" id="IPR001709">
    <property type="entry name" value="Flavoprot_Pyr_Nucl_cyt_Rdtase"/>
</dbReference>
<dbReference type="GO" id="GO:0016491">
    <property type="term" value="F:oxidoreductase activity"/>
    <property type="evidence" value="ECO:0007669"/>
    <property type="project" value="UniProtKB-KW"/>
</dbReference>
<dbReference type="CDD" id="cd00207">
    <property type="entry name" value="fer2"/>
    <property type="match status" value="1"/>
</dbReference>
<keyword evidence="4" id="KW-0479">Metal-binding</keyword>
<evidence type="ECO:0000256" key="2">
    <source>
        <dbReference type="ARBA" id="ARBA00022630"/>
    </source>
</evidence>
<dbReference type="Gene3D" id="3.10.20.30">
    <property type="match status" value="1"/>
</dbReference>
<evidence type="ECO:0000259" key="9">
    <source>
        <dbReference type="PROSITE" id="PS51085"/>
    </source>
</evidence>
<reference evidence="12" key="1">
    <citation type="submission" date="2016-10" db="EMBL/GenBank/DDBJ databases">
        <authorList>
            <person name="Varghese N."/>
            <person name="Submissions S."/>
        </authorList>
    </citation>
    <scope>NUCLEOTIDE SEQUENCE [LARGE SCALE GENOMIC DNA]</scope>
    <source>
        <strain evidence="12">IBRC-M 10761</strain>
    </source>
</reference>
<dbReference type="STRING" id="1416801.SAMN05192553_103666"/>
<keyword evidence="5" id="KW-0274">FAD</keyword>
<proteinExistence type="predicted"/>
<dbReference type="AlphaFoldDB" id="A0A1H6YEB4"/>
<dbReference type="PANTHER" id="PTHR47354:SF8">
    <property type="entry name" value="1,2-PHENYLACETYL-COA EPOXIDASE, SUBUNIT E"/>
    <property type="match status" value="1"/>
</dbReference>
<feature type="domain" description="2Fe-2S ferredoxin-type" evidence="9">
    <location>
        <begin position="278"/>
        <end position="366"/>
    </location>
</feature>
<keyword evidence="8" id="KW-0411">Iron-sulfur</keyword>
<dbReference type="PANTHER" id="PTHR47354">
    <property type="entry name" value="NADH OXIDOREDUCTASE HCR"/>
    <property type="match status" value="1"/>
</dbReference>
<dbReference type="RefSeq" id="WP_177179630.1">
    <property type="nucleotide sequence ID" value="NZ_FNZH01000003.1"/>
</dbReference>
<keyword evidence="7" id="KW-0408">Iron</keyword>
<comment type="cofactor">
    <cofactor evidence="1">
        <name>FAD</name>
        <dbReference type="ChEBI" id="CHEBI:57692"/>
    </cofactor>
</comment>